<evidence type="ECO:0000256" key="1">
    <source>
        <dbReference type="SAM" id="Coils"/>
    </source>
</evidence>
<organism evidence="3 4">
    <name type="scientific">Diploptera punctata</name>
    <name type="common">Pacific beetle cockroach</name>
    <dbReference type="NCBI Taxonomy" id="6984"/>
    <lineage>
        <taxon>Eukaryota</taxon>
        <taxon>Metazoa</taxon>
        <taxon>Ecdysozoa</taxon>
        <taxon>Arthropoda</taxon>
        <taxon>Hexapoda</taxon>
        <taxon>Insecta</taxon>
        <taxon>Pterygota</taxon>
        <taxon>Neoptera</taxon>
        <taxon>Polyneoptera</taxon>
        <taxon>Dictyoptera</taxon>
        <taxon>Blattodea</taxon>
        <taxon>Blaberoidea</taxon>
        <taxon>Blaberidae</taxon>
        <taxon>Diplopterinae</taxon>
        <taxon>Diploptera</taxon>
    </lineage>
</organism>
<feature type="compositionally biased region" description="Polar residues" evidence="2">
    <location>
        <begin position="358"/>
        <end position="382"/>
    </location>
</feature>
<feature type="region of interest" description="Disordered" evidence="2">
    <location>
        <begin position="262"/>
        <end position="447"/>
    </location>
</feature>
<feature type="compositionally biased region" description="Polar residues" evidence="2">
    <location>
        <begin position="293"/>
        <end position="308"/>
    </location>
</feature>
<sequence>MENISVPSHVEFQHEISQRPSELDTAEKSQAIPQQKIAAKLPDLISTEEGGDMNPFLPPGAICGKSVQNLENGSFKDFLDQGDRNFQEFQCNLQASGGGLALDESEVSSTKAEFGDDSNLSYMTSELQKTITESVSSFATMEKSLVEQEVLESELTPDITGSDINELKFNDNEFGKDTTTDDSFQEGDSMIVKNTHDEIHVSFEIQKELVPEMESKPERIQLESEGTSSIDQDESSSPVQTDSKLQVFDDDISTDLKLSVHEEEHLSSKIEVSNTEQSELPLPDVDNVCLSPKPSQDEQISPDSSKLSALQIEDDGLSPISQLSPKPSHSPPHSPILSDKSLESPPQSPILSKPELSPLQSQDLETSPKSPLLTQEPQSPSKSPMLEQLESSEKIETPQSPVLSKSPIWEVSSPVASAVDTALSTPETVPIGKDEESPSPLLENKSPTDLLLPLEEPVLQTSQEKVVDEVENLFEVSYDNKEPPIVNKSDFEISDLEPPSNRLPTDLKLEENQVEISSDVLVKPVEDDSAMQVPPPTPAFVSENVLAEEAINSQTLVEKLDLSTEKVDVVSEKKDLETEKAEEKKDETNETIAAAAAAGIVAGTVAAAIGVVKATEEKPSEKKTLTDAKKTTPPVKKGPVAADKTKTN</sequence>
<feature type="compositionally biased region" description="Basic and acidic residues" evidence="2">
    <location>
        <begin position="11"/>
        <end position="27"/>
    </location>
</feature>
<keyword evidence="1" id="KW-0175">Coiled coil</keyword>
<comment type="caution">
    <text evidence="3">The sequence shown here is derived from an EMBL/GenBank/DDBJ whole genome shotgun (WGS) entry which is preliminary data.</text>
</comment>
<protein>
    <submittedName>
        <fullName evidence="3">Uncharacterized protein</fullName>
    </submittedName>
</protein>
<feature type="region of interest" description="Disordered" evidence="2">
    <location>
        <begin position="219"/>
        <end position="248"/>
    </location>
</feature>
<feature type="compositionally biased region" description="Low complexity" evidence="2">
    <location>
        <begin position="631"/>
        <end position="640"/>
    </location>
</feature>
<feature type="coiled-coil region" evidence="1">
    <location>
        <begin position="566"/>
        <end position="598"/>
    </location>
</feature>
<dbReference type="AlphaFoldDB" id="A0AAD8ANU7"/>
<dbReference type="Proteomes" id="UP001233999">
    <property type="component" value="Unassembled WGS sequence"/>
</dbReference>
<reference evidence="3" key="2">
    <citation type="submission" date="2023-05" db="EMBL/GenBank/DDBJ databases">
        <authorList>
            <person name="Fouks B."/>
        </authorList>
    </citation>
    <scope>NUCLEOTIDE SEQUENCE</scope>
    <source>
        <strain evidence="3">Stay&amp;Tobe</strain>
        <tissue evidence="3">Testes</tissue>
    </source>
</reference>
<feature type="region of interest" description="Disordered" evidence="2">
    <location>
        <begin position="1"/>
        <end position="34"/>
    </location>
</feature>
<evidence type="ECO:0000313" key="3">
    <source>
        <dbReference type="EMBL" id="KAJ9601682.1"/>
    </source>
</evidence>
<reference evidence="3" key="1">
    <citation type="journal article" date="2023" name="IScience">
        <title>Live-bearing cockroach genome reveals convergent evolutionary mechanisms linked to viviparity in insects and beyond.</title>
        <authorList>
            <person name="Fouks B."/>
            <person name="Harrison M.C."/>
            <person name="Mikhailova A.A."/>
            <person name="Marchal E."/>
            <person name="English S."/>
            <person name="Carruthers M."/>
            <person name="Jennings E.C."/>
            <person name="Chiamaka E.L."/>
            <person name="Frigard R.A."/>
            <person name="Pippel M."/>
            <person name="Attardo G.M."/>
            <person name="Benoit J.B."/>
            <person name="Bornberg-Bauer E."/>
            <person name="Tobe S.S."/>
        </authorList>
    </citation>
    <scope>NUCLEOTIDE SEQUENCE</scope>
    <source>
        <strain evidence="3">Stay&amp;Tobe</strain>
    </source>
</reference>
<dbReference type="EMBL" id="JASPKZ010000005">
    <property type="protein sequence ID" value="KAJ9601682.1"/>
    <property type="molecule type" value="Genomic_DNA"/>
</dbReference>
<feature type="region of interest" description="Disordered" evidence="2">
    <location>
        <begin position="615"/>
        <end position="648"/>
    </location>
</feature>
<proteinExistence type="predicted"/>
<keyword evidence="4" id="KW-1185">Reference proteome</keyword>
<evidence type="ECO:0000256" key="2">
    <source>
        <dbReference type="SAM" id="MobiDB-lite"/>
    </source>
</evidence>
<feature type="compositionally biased region" description="Polar residues" evidence="2">
    <location>
        <begin position="224"/>
        <end position="244"/>
    </location>
</feature>
<evidence type="ECO:0000313" key="4">
    <source>
        <dbReference type="Proteomes" id="UP001233999"/>
    </source>
</evidence>
<feature type="compositionally biased region" description="Basic and acidic residues" evidence="2">
    <location>
        <begin position="165"/>
        <end position="179"/>
    </location>
</feature>
<gene>
    <name evidence="3" type="ORF">L9F63_000153</name>
</gene>
<feature type="region of interest" description="Disordered" evidence="2">
    <location>
        <begin position="162"/>
        <end position="185"/>
    </location>
</feature>
<feature type="compositionally biased region" description="Basic and acidic residues" evidence="2">
    <location>
        <begin position="615"/>
        <end position="630"/>
    </location>
</feature>
<name>A0AAD8ANU7_DIPPU</name>
<accession>A0AAD8ANU7</accession>